<evidence type="ECO:0000259" key="1">
    <source>
        <dbReference type="Pfam" id="PF08241"/>
    </source>
</evidence>
<gene>
    <name evidence="2" type="ORF">SAMN04489730_3695</name>
</gene>
<evidence type="ECO:0000313" key="3">
    <source>
        <dbReference type="Proteomes" id="UP000182740"/>
    </source>
</evidence>
<sequence>MALRVRVGVIPDAGFREKWCPRSMSTSHQPAPPPQPDPGGFARVLDRAFGHPSGTLGRLGGWLMARGNAATEQRIVELARIRPDETVLVVGPGPGVGLDAASRLAGRAVGVDPSPEMLALCHERCGDRAELREGSAARTGEPGGSIDVVLTVNNVMLWDDRAAAFAELFRVLRPGGRLLLSAHEKWLPVSRHVLAYEAAEAGFTDLQTWTWDPPGFAALAAQLRAVKPG</sequence>
<name>A0A1K1RQ49_9PSEU</name>
<protein>
    <submittedName>
        <fullName evidence="2">Methyltransferase domain-containing protein</fullName>
    </submittedName>
</protein>
<dbReference type="AlphaFoldDB" id="A0A1K1RQ49"/>
<dbReference type="Proteomes" id="UP000182740">
    <property type="component" value="Unassembled WGS sequence"/>
</dbReference>
<dbReference type="PANTHER" id="PTHR42912">
    <property type="entry name" value="METHYLTRANSFERASE"/>
    <property type="match status" value="1"/>
</dbReference>
<dbReference type="CDD" id="cd02440">
    <property type="entry name" value="AdoMet_MTases"/>
    <property type="match status" value="1"/>
</dbReference>
<dbReference type="InterPro" id="IPR013216">
    <property type="entry name" value="Methyltransf_11"/>
</dbReference>
<dbReference type="EMBL" id="FPJG01000006">
    <property type="protein sequence ID" value="SFW74026.1"/>
    <property type="molecule type" value="Genomic_DNA"/>
</dbReference>
<evidence type="ECO:0000313" key="2">
    <source>
        <dbReference type="EMBL" id="SFW74026.1"/>
    </source>
</evidence>
<keyword evidence="2" id="KW-0489">Methyltransferase</keyword>
<reference evidence="3" key="1">
    <citation type="submission" date="2016-11" db="EMBL/GenBank/DDBJ databases">
        <authorList>
            <person name="Varghese N."/>
            <person name="Submissions S."/>
        </authorList>
    </citation>
    <scope>NUCLEOTIDE SEQUENCE [LARGE SCALE GENOMIC DNA]</scope>
    <source>
        <strain evidence="3">DSM 44671</strain>
    </source>
</reference>
<dbReference type="GO" id="GO:0032259">
    <property type="term" value="P:methylation"/>
    <property type="evidence" value="ECO:0007669"/>
    <property type="project" value="UniProtKB-KW"/>
</dbReference>
<organism evidence="2 3">
    <name type="scientific">Amycolatopsis australiensis</name>
    <dbReference type="NCBI Taxonomy" id="546364"/>
    <lineage>
        <taxon>Bacteria</taxon>
        <taxon>Bacillati</taxon>
        <taxon>Actinomycetota</taxon>
        <taxon>Actinomycetes</taxon>
        <taxon>Pseudonocardiales</taxon>
        <taxon>Pseudonocardiaceae</taxon>
        <taxon>Amycolatopsis</taxon>
    </lineage>
</organism>
<proteinExistence type="predicted"/>
<accession>A0A1K1RQ49</accession>
<dbReference type="InterPro" id="IPR029063">
    <property type="entry name" value="SAM-dependent_MTases_sf"/>
</dbReference>
<dbReference type="GO" id="GO:0008757">
    <property type="term" value="F:S-adenosylmethionine-dependent methyltransferase activity"/>
    <property type="evidence" value="ECO:0007669"/>
    <property type="project" value="InterPro"/>
</dbReference>
<dbReference type="STRING" id="546364.SAMN04489730_3695"/>
<keyword evidence="2" id="KW-0808">Transferase</keyword>
<dbReference type="Pfam" id="PF08241">
    <property type="entry name" value="Methyltransf_11"/>
    <property type="match status" value="1"/>
</dbReference>
<feature type="domain" description="Methyltransferase type 11" evidence="1">
    <location>
        <begin position="89"/>
        <end position="179"/>
    </location>
</feature>
<dbReference type="SUPFAM" id="SSF53335">
    <property type="entry name" value="S-adenosyl-L-methionine-dependent methyltransferases"/>
    <property type="match status" value="1"/>
</dbReference>
<dbReference type="InterPro" id="IPR050508">
    <property type="entry name" value="Methyltransf_Superfamily"/>
</dbReference>
<dbReference type="Gene3D" id="3.40.50.150">
    <property type="entry name" value="Vaccinia Virus protein VP39"/>
    <property type="match status" value="1"/>
</dbReference>
<keyword evidence="3" id="KW-1185">Reference proteome</keyword>